<reference evidence="2 3" key="1">
    <citation type="journal article" date="2017" name="Sci. Rep.">
        <title>Revealing the Saline Adaptation Strategies of the Halophilic Bacterium Halomonas beimenensis through High-throughput Omics and Transposon Mutagenesis Approaches.</title>
        <authorList>
            <person name="Chen Y.H."/>
            <person name="Lin S.S."/>
            <person name="Shyu Y.T."/>
        </authorList>
    </citation>
    <scope>NUCLEOTIDE SEQUENCE [LARGE SCALE GENOMIC DNA]</scope>
    <source>
        <strain evidence="2 3">NTU-111</strain>
    </source>
</reference>
<keyword evidence="1" id="KW-1133">Transmembrane helix</keyword>
<dbReference type="NCBIfam" id="TIGR02532">
    <property type="entry name" value="IV_pilin_GFxxxE"/>
    <property type="match status" value="1"/>
</dbReference>
<keyword evidence="3" id="KW-1185">Reference proteome</keyword>
<dbReference type="InterPro" id="IPR045584">
    <property type="entry name" value="Pilin-like"/>
</dbReference>
<dbReference type="PANTHER" id="PTHR30093">
    <property type="entry name" value="GENERAL SECRETION PATHWAY PROTEIN G"/>
    <property type="match status" value="1"/>
</dbReference>
<evidence type="ECO:0000256" key="1">
    <source>
        <dbReference type="SAM" id="Phobius"/>
    </source>
</evidence>
<dbReference type="AlphaFoldDB" id="A0A291PBV6"/>
<keyword evidence="1" id="KW-0472">Membrane</keyword>
<dbReference type="RefSeq" id="WP_097790529.1">
    <property type="nucleotide sequence ID" value="NZ_BAAADT010000043.1"/>
</dbReference>
<dbReference type="EMBL" id="CP021435">
    <property type="protein sequence ID" value="ATJ84321.1"/>
    <property type="molecule type" value="Genomic_DNA"/>
</dbReference>
<gene>
    <name evidence="2" type="primary">pilE</name>
    <name evidence="2" type="ORF">BEI_3334</name>
</gene>
<dbReference type="InterPro" id="IPR012902">
    <property type="entry name" value="N_methyl_site"/>
</dbReference>
<proteinExistence type="predicted"/>
<dbReference type="Gene3D" id="3.30.700.10">
    <property type="entry name" value="Glycoprotein, Type 4 Pilin"/>
    <property type="match status" value="1"/>
</dbReference>
<sequence length="120" mass="12651">MLGFTLIELMITVAVIAILAAIAYPSYTQYVQEARRTDGMSALSNLAGQLERCYTVSNDYTAGSCPSGTSTSDEGFYSVSITASASSYTLTASPQGAQSTDDCGNLTLNHQGVRTPDGCW</sequence>
<evidence type="ECO:0000313" key="2">
    <source>
        <dbReference type="EMBL" id="ATJ84321.1"/>
    </source>
</evidence>
<organism evidence="2 3">
    <name type="scientific">Halomonas beimenensis</name>
    <dbReference type="NCBI Taxonomy" id="475662"/>
    <lineage>
        <taxon>Bacteria</taxon>
        <taxon>Pseudomonadati</taxon>
        <taxon>Pseudomonadota</taxon>
        <taxon>Gammaproteobacteria</taxon>
        <taxon>Oceanospirillales</taxon>
        <taxon>Halomonadaceae</taxon>
        <taxon>Halomonas</taxon>
    </lineage>
</organism>
<dbReference type="KEGG" id="hbe:BEI_3334"/>
<dbReference type="PANTHER" id="PTHR30093:SF47">
    <property type="entry name" value="TYPE IV PILUS NON-CORE MINOR PILIN PILE"/>
    <property type="match status" value="1"/>
</dbReference>
<accession>A0A291PBV6</accession>
<keyword evidence="1" id="KW-0812">Transmembrane</keyword>
<dbReference type="SUPFAM" id="SSF54523">
    <property type="entry name" value="Pili subunits"/>
    <property type="match status" value="1"/>
</dbReference>
<dbReference type="Pfam" id="PF16732">
    <property type="entry name" value="ComP_DUS"/>
    <property type="match status" value="1"/>
</dbReference>
<dbReference type="Proteomes" id="UP000219993">
    <property type="component" value="Chromosome"/>
</dbReference>
<dbReference type="Pfam" id="PF07963">
    <property type="entry name" value="N_methyl"/>
    <property type="match status" value="1"/>
</dbReference>
<dbReference type="InterPro" id="IPR031982">
    <property type="entry name" value="PilE-like"/>
</dbReference>
<evidence type="ECO:0000313" key="3">
    <source>
        <dbReference type="Proteomes" id="UP000219993"/>
    </source>
</evidence>
<protein>
    <submittedName>
        <fullName evidence="2">Type IV pilus biogenesis protein PilE</fullName>
    </submittedName>
</protein>
<dbReference type="GO" id="GO:0043683">
    <property type="term" value="P:type IV pilus assembly"/>
    <property type="evidence" value="ECO:0007669"/>
    <property type="project" value="InterPro"/>
</dbReference>
<name>A0A291PBV6_9GAMM</name>
<dbReference type="OrthoDB" id="5296638at2"/>
<feature type="transmembrane region" description="Helical" evidence="1">
    <location>
        <begin position="6"/>
        <end position="27"/>
    </location>
</feature>